<evidence type="ECO:0000259" key="8">
    <source>
        <dbReference type="Pfam" id="PF16355"/>
    </source>
</evidence>
<evidence type="ECO:0000256" key="3">
    <source>
        <dbReference type="ARBA" id="ARBA00023295"/>
    </source>
</evidence>
<dbReference type="InterPro" id="IPR036156">
    <property type="entry name" value="Beta-gal/glucu_dom_sf"/>
</dbReference>
<evidence type="ECO:0000313" key="10">
    <source>
        <dbReference type="EMBL" id="RMZ02127.1"/>
    </source>
</evidence>
<keyword evidence="4" id="KW-0732">Signal</keyword>
<dbReference type="GO" id="GO:0004553">
    <property type="term" value="F:hydrolase activity, hydrolyzing O-glycosyl compounds"/>
    <property type="evidence" value="ECO:0007669"/>
    <property type="project" value="InterPro"/>
</dbReference>
<evidence type="ECO:0000256" key="2">
    <source>
        <dbReference type="ARBA" id="ARBA00022801"/>
    </source>
</evidence>
<dbReference type="EMBL" id="QWIO01000249">
    <property type="protein sequence ID" value="RMZ02127.1"/>
    <property type="molecule type" value="Genomic_DNA"/>
</dbReference>
<dbReference type="PANTHER" id="PTHR42732">
    <property type="entry name" value="BETA-GALACTOSIDASE"/>
    <property type="match status" value="1"/>
</dbReference>
<keyword evidence="2" id="KW-0378">Hydrolase</keyword>
<dbReference type="InterPro" id="IPR032311">
    <property type="entry name" value="DUF4982"/>
</dbReference>
<name>A0A3M7GMV2_HORWE</name>
<proteinExistence type="inferred from homology"/>
<dbReference type="VEuPathDB" id="FungiDB:BTJ68_05524"/>
<dbReference type="Gene3D" id="2.60.120.260">
    <property type="entry name" value="Galactose-binding domain-like"/>
    <property type="match status" value="1"/>
</dbReference>
<feature type="chain" id="PRO_5018020237" description="Beta-galactosidase" evidence="4">
    <location>
        <begin position="19"/>
        <end position="831"/>
    </location>
</feature>
<evidence type="ECO:0000313" key="11">
    <source>
        <dbReference type="Proteomes" id="UP000269539"/>
    </source>
</evidence>
<dbReference type="InterPro" id="IPR008979">
    <property type="entry name" value="Galactose-bd-like_sf"/>
</dbReference>
<dbReference type="Gene3D" id="2.60.40.10">
    <property type="entry name" value="Immunoglobulins"/>
    <property type="match status" value="3"/>
</dbReference>
<comment type="similarity">
    <text evidence="1">Belongs to the glycosyl hydrolase 2 family.</text>
</comment>
<accession>A0A3M7GMV2</accession>
<dbReference type="InterPro" id="IPR006103">
    <property type="entry name" value="Glyco_hydro_2_cat"/>
</dbReference>
<evidence type="ECO:0000256" key="1">
    <source>
        <dbReference type="ARBA" id="ARBA00007401"/>
    </source>
</evidence>
<dbReference type="Gene3D" id="3.20.20.80">
    <property type="entry name" value="Glycosidases"/>
    <property type="match status" value="2"/>
</dbReference>
<dbReference type="PANTHER" id="PTHR42732:SF1">
    <property type="entry name" value="BETA-MANNOSIDASE"/>
    <property type="match status" value="1"/>
</dbReference>
<evidence type="ECO:0000259" key="5">
    <source>
        <dbReference type="Pfam" id="PF00703"/>
    </source>
</evidence>
<dbReference type="SUPFAM" id="SSF49303">
    <property type="entry name" value="beta-Galactosidase/glucuronidase domain"/>
    <property type="match status" value="1"/>
</dbReference>
<dbReference type="InterPro" id="IPR006104">
    <property type="entry name" value="Glyco_hydro_2_N"/>
</dbReference>
<comment type="caution">
    <text evidence="10">The sequence shown here is derived from an EMBL/GenBank/DDBJ whole genome shotgun (WGS) entry which is preliminary data.</text>
</comment>
<dbReference type="Pfam" id="PF02836">
    <property type="entry name" value="Glyco_hydro_2_C"/>
    <property type="match status" value="1"/>
</dbReference>
<protein>
    <recommendedName>
        <fullName evidence="12">Beta-galactosidase</fullName>
    </recommendedName>
</protein>
<feature type="domain" description="Glycoside hydrolase family 2" evidence="9">
    <location>
        <begin position="724"/>
        <end position="826"/>
    </location>
</feature>
<keyword evidence="3" id="KW-0326">Glycosidase</keyword>
<feature type="domain" description="DUF4982" evidence="8">
    <location>
        <begin position="652"/>
        <end position="711"/>
    </location>
</feature>
<dbReference type="GO" id="GO:0005975">
    <property type="term" value="P:carbohydrate metabolic process"/>
    <property type="evidence" value="ECO:0007669"/>
    <property type="project" value="InterPro"/>
</dbReference>
<dbReference type="SUPFAM" id="SSF51445">
    <property type="entry name" value="(Trans)glycosidases"/>
    <property type="match status" value="1"/>
</dbReference>
<feature type="domain" description="Glycosyl hydrolases family 2 sugar binding" evidence="7">
    <location>
        <begin position="106"/>
        <end position="231"/>
    </location>
</feature>
<gene>
    <name evidence="10" type="ORF">D0864_03283</name>
</gene>
<evidence type="ECO:0000259" key="6">
    <source>
        <dbReference type="Pfam" id="PF02836"/>
    </source>
</evidence>
<organism evidence="10 11">
    <name type="scientific">Hortaea werneckii</name>
    <name type="common">Black yeast</name>
    <name type="synonym">Cladosporium werneckii</name>
    <dbReference type="NCBI Taxonomy" id="91943"/>
    <lineage>
        <taxon>Eukaryota</taxon>
        <taxon>Fungi</taxon>
        <taxon>Dikarya</taxon>
        <taxon>Ascomycota</taxon>
        <taxon>Pezizomycotina</taxon>
        <taxon>Dothideomycetes</taxon>
        <taxon>Dothideomycetidae</taxon>
        <taxon>Mycosphaerellales</taxon>
        <taxon>Teratosphaeriaceae</taxon>
        <taxon>Hortaea</taxon>
    </lineage>
</organism>
<dbReference type="AlphaFoldDB" id="A0A3M7GMV2"/>
<evidence type="ECO:0000259" key="9">
    <source>
        <dbReference type="Pfam" id="PF18565"/>
    </source>
</evidence>
<dbReference type="Pfam" id="PF18565">
    <property type="entry name" value="Glyco_hydro2_C5"/>
    <property type="match status" value="1"/>
</dbReference>
<dbReference type="InterPro" id="IPR017853">
    <property type="entry name" value="GH"/>
</dbReference>
<dbReference type="SUPFAM" id="SSF49785">
    <property type="entry name" value="Galactose-binding domain-like"/>
    <property type="match status" value="1"/>
</dbReference>
<dbReference type="InterPro" id="IPR006102">
    <property type="entry name" value="Ig-like_GH2"/>
</dbReference>
<feature type="domain" description="Glycoside hydrolase family 2 catalytic" evidence="6">
    <location>
        <begin position="364"/>
        <end position="436"/>
    </location>
</feature>
<dbReference type="InterPro" id="IPR040605">
    <property type="entry name" value="Glyco_hydro2_dom5"/>
</dbReference>
<feature type="domain" description="Glycoside hydrolase family 2 immunoglobulin-like beta-sandwich" evidence="5">
    <location>
        <begin position="243"/>
        <end position="355"/>
    </location>
</feature>
<evidence type="ECO:0008006" key="12">
    <source>
        <dbReference type="Google" id="ProtNLM"/>
    </source>
</evidence>
<evidence type="ECO:0000259" key="7">
    <source>
        <dbReference type="Pfam" id="PF02837"/>
    </source>
</evidence>
<dbReference type="InterPro" id="IPR051913">
    <property type="entry name" value="GH2_Domain-Containing"/>
</dbReference>
<dbReference type="Pfam" id="PF00703">
    <property type="entry name" value="Glyco_hydro_2"/>
    <property type="match status" value="1"/>
</dbReference>
<dbReference type="Proteomes" id="UP000269539">
    <property type="component" value="Unassembled WGS sequence"/>
</dbReference>
<sequence length="831" mass="91766">MILCLTLLATLAIGVVKGHRHENSREHVSLNDGWRFTRFEFNPDGVIYDYRPDLRNLTDATVLKPWILPNANRYILDSANHFESPEGPPQVEVEYAQTSFDDSAWQLVSVPHNWAIDGPFYTDEEDPVVGGGMGRLPIQGVGWYRRTVYIDQSDSGKAISLDIEGPMSYAMVWVNGDLVGGWPYPYNSFSLDLSSRLKYGEENLIAIRLDNPNESARWYPGAGLYRNVYLTKTNPVHIGRYGTYITTTDITDDSAAVNVIVQVENAGARSAHVQVVTDIYSIEQHGRQLKVAQSSPSPATVSSGDNAAVDQTIILPDPKLWGPRPEQNPDLYTAVTRLYAGRKAIDQYSTEFGIRSVVFESSQGLLINSYHVPVQGVNLHHDLGALGAAFNTRAAERQLESLQEMGFNALRTTHNSPAREVLTLADRMGIVVMDEIFDTWEYNKTENDFHLIFPEWHEPDLPSVNSAKAGWPFPGTLEIISLNYQGQSIRTGPEYSNLSGIITPPVYPDFHSTLPKKLIWSSETAATVDTRGTYIFPVVHADSAPANDSSGTNPDDGFVSAYGLYAANFGASPDKTFASLGRNPYVAGEFVWAGIDYLGEPTPFYTSRSSYFGIVDLAGFPKDRYYQYQARWRPELPVAHILPHWNWSGREGEVTPVHVFSEADEAELFLNGRSQGRIVRGEYEYRFRWDEVKHEPGTLFVQTYSSGGAWANDTVCTTNEPAGLRLIADRSEIQADDTDLAFVTVEVVDAKGRTVPTAANNVTFALNGPGEIVATDNGDPTSFVAFSSLKREAFTGKALAIVRAHAGGQGLLKIAATSEGLNAGHVMVRAR</sequence>
<feature type="signal peptide" evidence="4">
    <location>
        <begin position="1"/>
        <end position="18"/>
    </location>
</feature>
<dbReference type="Pfam" id="PF02837">
    <property type="entry name" value="Glyco_hydro_2_N"/>
    <property type="match status" value="1"/>
</dbReference>
<dbReference type="InterPro" id="IPR013783">
    <property type="entry name" value="Ig-like_fold"/>
</dbReference>
<reference evidence="10 11" key="1">
    <citation type="journal article" date="2018" name="BMC Genomics">
        <title>Genomic evidence for intraspecific hybridization in a clonal and extremely halotolerant yeast.</title>
        <authorList>
            <person name="Gostincar C."/>
            <person name="Stajich J.E."/>
            <person name="Zupancic J."/>
            <person name="Zalar P."/>
            <person name="Gunde-Cimerman N."/>
        </authorList>
    </citation>
    <scope>NUCLEOTIDE SEQUENCE [LARGE SCALE GENOMIC DNA]</scope>
    <source>
        <strain evidence="10 11">EXF-10513</strain>
    </source>
</reference>
<dbReference type="Pfam" id="PF16355">
    <property type="entry name" value="DUF4982"/>
    <property type="match status" value="1"/>
</dbReference>
<evidence type="ECO:0000256" key="4">
    <source>
        <dbReference type="SAM" id="SignalP"/>
    </source>
</evidence>